<evidence type="ECO:0000313" key="10">
    <source>
        <dbReference type="RefSeq" id="XP_020104227.1"/>
    </source>
</evidence>
<feature type="domain" description="Pseudouridine synthase I TruA alpha/beta" evidence="6">
    <location>
        <begin position="297"/>
        <end position="408"/>
    </location>
</feature>
<dbReference type="GO" id="GO:0031119">
    <property type="term" value="P:tRNA pseudouridine synthesis"/>
    <property type="evidence" value="ECO:0007669"/>
    <property type="project" value="TreeGrafter"/>
</dbReference>
<proteinExistence type="inferred from homology"/>
<dbReference type="Proteomes" id="UP000515123">
    <property type="component" value="Linkage group 1"/>
</dbReference>
<evidence type="ECO:0000313" key="9">
    <source>
        <dbReference type="RefSeq" id="XP_020104220.1"/>
    </source>
</evidence>
<comment type="similarity">
    <text evidence="1">Belongs to the tRNA pseudouridine synthase TruA family.</text>
</comment>
<dbReference type="AlphaFoldDB" id="A0A6P5G6L7"/>
<dbReference type="InterPro" id="IPR001406">
    <property type="entry name" value="PsdUridine_synth_TruA"/>
</dbReference>
<dbReference type="SUPFAM" id="SSF55120">
    <property type="entry name" value="Pseudouridine synthase"/>
    <property type="match status" value="1"/>
</dbReference>
<dbReference type="CDD" id="cd02569">
    <property type="entry name" value="PseudoU_synth_ScPus3"/>
    <property type="match status" value="1"/>
</dbReference>
<gene>
    <name evidence="8 9 10 11 12" type="primary">LOC109721174</name>
</gene>
<dbReference type="HAMAP" id="MF_00171">
    <property type="entry name" value="TruA"/>
    <property type="match status" value="1"/>
</dbReference>
<feature type="compositionally biased region" description="Pro residues" evidence="5">
    <location>
        <begin position="14"/>
        <end position="28"/>
    </location>
</feature>
<reference evidence="8 9" key="2">
    <citation type="submission" date="2025-04" db="UniProtKB">
        <authorList>
            <consortium name="RefSeq"/>
        </authorList>
    </citation>
    <scope>IDENTIFICATION</scope>
    <source>
        <tissue evidence="8 9">Leaf</tissue>
    </source>
</reference>
<dbReference type="RefSeq" id="XP_020104216.1">
    <property type="nucleotide sequence ID" value="XM_020248627.1"/>
</dbReference>
<evidence type="ECO:0000313" key="7">
    <source>
        <dbReference type="Proteomes" id="UP000515123"/>
    </source>
</evidence>
<feature type="compositionally biased region" description="Basic and acidic residues" evidence="5">
    <location>
        <begin position="1"/>
        <end position="12"/>
    </location>
</feature>
<accession>A0A6P5G6L7</accession>
<dbReference type="OrthoDB" id="25767at2759"/>
<dbReference type="InterPro" id="IPR041707">
    <property type="entry name" value="Pus3-like"/>
</dbReference>
<dbReference type="RefSeq" id="XP_020104241.1">
    <property type="nucleotide sequence ID" value="XM_020248652.1"/>
</dbReference>
<evidence type="ECO:0000256" key="4">
    <source>
        <dbReference type="SAM" id="Coils"/>
    </source>
</evidence>
<keyword evidence="3" id="KW-0413">Isomerase</keyword>
<dbReference type="FunFam" id="3.30.70.580:FF:000012">
    <property type="entry name" value="tRNA pseudouridine synthase"/>
    <property type="match status" value="1"/>
</dbReference>
<dbReference type="GO" id="GO:0005737">
    <property type="term" value="C:cytoplasm"/>
    <property type="evidence" value="ECO:0007669"/>
    <property type="project" value="TreeGrafter"/>
</dbReference>
<dbReference type="InterPro" id="IPR020094">
    <property type="entry name" value="TruA/RsuA/RluB/E/F_N"/>
</dbReference>
<keyword evidence="2" id="KW-0819">tRNA processing</keyword>
<evidence type="ECO:0000256" key="3">
    <source>
        <dbReference type="ARBA" id="ARBA00023235"/>
    </source>
</evidence>
<evidence type="ECO:0000313" key="12">
    <source>
        <dbReference type="RefSeq" id="XP_020104241.1"/>
    </source>
</evidence>
<dbReference type="GO" id="GO:0003723">
    <property type="term" value="F:RNA binding"/>
    <property type="evidence" value="ECO:0007669"/>
    <property type="project" value="InterPro"/>
</dbReference>
<organism evidence="12">
    <name type="scientific">Ananas comosus</name>
    <name type="common">Pineapple</name>
    <name type="synonym">Ananas ananas</name>
    <dbReference type="NCBI Taxonomy" id="4615"/>
    <lineage>
        <taxon>Eukaryota</taxon>
        <taxon>Viridiplantae</taxon>
        <taxon>Streptophyta</taxon>
        <taxon>Embryophyta</taxon>
        <taxon>Tracheophyta</taxon>
        <taxon>Spermatophyta</taxon>
        <taxon>Magnoliopsida</taxon>
        <taxon>Liliopsida</taxon>
        <taxon>Poales</taxon>
        <taxon>Bromeliaceae</taxon>
        <taxon>Bromelioideae</taxon>
        <taxon>Ananas</taxon>
    </lineage>
</organism>
<sequence>MAASEEPTRSDPGRPMPPSNGPDLPPPDSQSLLRSLRMRLDELEKENERLRSRLFNCRCSKAEDAAIRPIAAASLDETIRGAKRCEEIHATKVSEHSQSFSSDHLLNSSINSVEVKTQTVGLFPGNSSDCGERETSCTSRIINRCSKRYIALKIMYFSQRFYGFASEAQMEPTVESEIFKALERTKLLVGNKEESRYSRCGRTDKGVSSTGQVISLYLRSNLKDIGGNSTERKNSASEEKCEIDYVRVLNRVLPKDIRVIGWCPVPADFHARFGCLSREYRYFFWKRNLDILKMQEAAAKFIGEHDFRNFCKMDAANVSNYRRKITNFNISSCNERSNDDELWAVTIKGSAFLWHQVRCMIAVLFMVGQGLETPSIVDALLDTSKTPRKPQYNMAPELPLVLRSCEFENISFTCSLEASKAVTEHLRSEYHNYMLQAAIHNEALGCLCSPDNSSPEPDRKNRGHIPLLLRQTEPSYEERLAKFNAKGIRRRSSVSSSGNV</sequence>
<dbReference type="Gene3D" id="3.30.70.660">
    <property type="entry name" value="Pseudouridine synthase I, catalytic domain, C-terminal subdomain"/>
    <property type="match status" value="1"/>
</dbReference>
<name>A0A6P5G6L7_ANACO</name>
<reference evidence="7" key="1">
    <citation type="journal article" date="2015" name="Nat. Genet.">
        <title>The pineapple genome and the evolution of CAM photosynthesis.</title>
        <authorList>
            <person name="Ming R."/>
            <person name="VanBuren R."/>
            <person name="Wai C.M."/>
            <person name="Tang H."/>
            <person name="Schatz M.C."/>
            <person name="Bowers J.E."/>
            <person name="Lyons E."/>
            <person name="Wang M.L."/>
            <person name="Chen J."/>
            <person name="Biggers E."/>
            <person name="Zhang J."/>
            <person name="Huang L."/>
            <person name="Zhang L."/>
            <person name="Miao W."/>
            <person name="Zhang J."/>
            <person name="Ye Z."/>
            <person name="Miao C."/>
            <person name="Lin Z."/>
            <person name="Wang H."/>
            <person name="Zhou H."/>
            <person name="Yim W.C."/>
            <person name="Priest H.D."/>
            <person name="Zheng C."/>
            <person name="Woodhouse M."/>
            <person name="Edger P.P."/>
            <person name="Guyot R."/>
            <person name="Guo H.B."/>
            <person name="Guo H."/>
            <person name="Zheng G."/>
            <person name="Singh R."/>
            <person name="Sharma A."/>
            <person name="Min X."/>
            <person name="Zheng Y."/>
            <person name="Lee H."/>
            <person name="Gurtowski J."/>
            <person name="Sedlazeck F.J."/>
            <person name="Harkess A."/>
            <person name="McKain M.R."/>
            <person name="Liao Z."/>
            <person name="Fang J."/>
            <person name="Liu J."/>
            <person name="Zhang X."/>
            <person name="Zhang Q."/>
            <person name="Hu W."/>
            <person name="Qin Y."/>
            <person name="Wang K."/>
            <person name="Chen L.Y."/>
            <person name="Shirley N."/>
            <person name="Lin Y.R."/>
            <person name="Liu L.Y."/>
            <person name="Hernandez A.G."/>
            <person name="Wright C.L."/>
            <person name="Bulone V."/>
            <person name="Tuskan G.A."/>
            <person name="Heath K."/>
            <person name="Zee F."/>
            <person name="Moore P.H."/>
            <person name="Sunkar R."/>
            <person name="Leebens-Mack J.H."/>
            <person name="Mockler T."/>
            <person name="Bennetzen J.L."/>
            <person name="Freeling M."/>
            <person name="Sankoff D."/>
            <person name="Paterson A.H."/>
            <person name="Zhu X."/>
            <person name="Yang X."/>
            <person name="Smith J.A."/>
            <person name="Cushman J.C."/>
            <person name="Paull R.E."/>
            <person name="Yu Q."/>
        </authorList>
    </citation>
    <scope>NUCLEOTIDE SEQUENCE [LARGE SCALE GENOMIC DNA]</scope>
    <source>
        <strain evidence="7">cv. F153</strain>
    </source>
</reference>
<evidence type="ECO:0000313" key="11">
    <source>
        <dbReference type="RefSeq" id="XP_020104235.1"/>
    </source>
</evidence>
<dbReference type="InterPro" id="IPR020097">
    <property type="entry name" value="PsdUridine_synth_TruA_a/b_dom"/>
</dbReference>
<dbReference type="RefSeq" id="XP_020104220.1">
    <property type="nucleotide sequence ID" value="XM_020248631.1"/>
</dbReference>
<feature type="region of interest" description="Disordered" evidence="5">
    <location>
        <begin position="1"/>
        <end position="30"/>
    </location>
</feature>
<keyword evidence="4" id="KW-0175">Coiled coil</keyword>
<dbReference type="PANTHER" id="PTHR11142">
    <property type="entry name" value="PSEUDOURIDYLATE SYNTHASE"/>
    <property type="match status" value="1"/>
</dbReference>
<dbReference type="FunFam" id="3.30.70.660:FF:000010">
    <property type="entry name" value="tRNA pseudouridine synthase"/>
    <property type="match status" value="1"/>
</dbReference>
<dbReference type="NCBIfam" id="TIGR00071">
    <property type="entry name" value="hisT_truA"/>
    <property type="match status" value="1"/>
</dbReference>
<dbReference type="Gene3D" id="3.30.70.580">
    <property type="entry name" value="Pseudouridine synthase I, catalytic domain, N-terminal subdomain"/>
    <property type="match status" value="1"/>
</dbReference>
<dbReference type="GO" id="GO:0005634">
    <property type="term" value="C:nucleus"/>
    <property type="evidence" value="ECO:0007669"/>
    <property type="project" value="TreeGrafter"/>
</dbReference>
<dbReference type="GeneID" id="109721174"/>
<evidence type="ECO:0000256" key="2">
    <source>
        <dbReference type="ARBA" id="ARBA00022694"/>
    </source>
</evidence>
<evidence type="ECO:0000256" key="1">
    <source>
        <dbReference type="ARBA" id="ARBA00009375"/>
    </source>
</evidence>
<evidence type="ECO:0000256" key="5">
    <source>
        <dbReference type="SAM" id="MobiDB-lite"/>
    </source>
</evidence>
<dbReference type="RefSeq" id="XP_020104227.1">
    <property type="nucleotide sequence ID" value="XM_020248638.1"/>
</dbReference>
<evidence type="ECO:0000259" key="6">
    <source>
        <dbReference type="Pfam" id="PF01416"/>
    </source>
</evidence>
<feature type="coiled-coil region" evidence="4">
    <location>
        <begin position="33"/>
        <end position="60"/>
    </location>
</feature>
<dbReference type="Pfam" id="PF01416">
    <property type="entry name" value="PseudoU_synth_1"/>
    <property type="match status" value="1"/>
</dbReference>
<keyword evidence="7" id="KW-1185">Reference proteome</keyword>
<dbReference type="RefSeq" id="XP_020104235.1">
    <property type="nucleotide sequence ID" value="XM_020248646.1"/>
</dbReference>
<evidence type="ECO:0000313" key="8">
    <source>
        <dbReference type="RefSeq" id="XP_020104216.1"/>
    </source>
</evidence>
<dbReference type="InterPro" id="IPR020095">
    <property type="entry name" value="PsdUridine_synth_TruA_C"/>
</dbReference>
<dbReference type="GO" id="GO:0009982">
    <property type="term" value="F:pseudouridine synthase activity"/>
    <property type="evidence" value="ECO:0007669"/>
    <property type="project" value="InterPro"/>
</dbReference>
<dbReference type="PANTHER" id="PTHR11142:SF5">
    <property type="entry name" value="TRNA PSEUDOURIDINE(38_39) SYNTHASE"/>
    <property type="match status" value="1"/>
</dbReference>
<dbReference type="GO" id="GO:1990481">
    <property type="term" value="P:mRNA pseudouridine synthesis"/>
    <property type="evidence" value="ECO:0007669"/>
    <property type="project" value="TreeGrafter"/>
</dbReference>
<dbReference type="InterPro" id="IPR020103">
    <property type="entry name" value="PsdUridine_synth_cat_dom_sf"/>
</dbReference>
<protein>
    <submittedName>
        <fullName evidence="8 9">tRNA pseudouridine(38/39) synthase isoform X1</fullName>
    </submittedName>
</protein>